<dbReference type="Pfam" id="PF12728">
    <property type="entry name" value="HTH_17"/>
    <property type="match status" value="1"/>
</dbReference>
<proteinExistence type="predicted"/>
<dbReference type="Proteomes" id="UP000198881">
    <property type="component" value="Unassembled WGS sequence"/>
</dbReference>
<feature type="domain" description="Helix-turn-helix" evidence="1">
    <location>
        <begin position="36"/>
        <end position="85"/>
    </location>
</feature>
<dbReference type="AlphaFoldDB" id="A0A1I7MSH7"/>
<dbReference type="InterPro" id="IPR009061">
    <property type="entry name" value="DNA-bd_dom_put_sf"/>
</dbReference>
<dbReference type="SUPFAM" id="SSF46955">
    <property type="entry name" value="Putative DNA-binding domain"/>
    <property type="match status" value="1"/>
</dbReference>
<protein>
    <submittedName>
        <fullName evidence="2">DNA binding domain-containing protein, excisionase family</fullName>
    </submittedName>
</protein>
<dbReference type="STRING" id="574650.SAMN04487966_1157"/>
<evidence type="ECO:0000313" key="2">
    <source>
        <dbReference type="EMBL" id="SFV24880.1"/>
    </source>
</evidence>
<dbReference type="NCBIfam" id="TIGR01764">
    <property type="entry name" value="excise"/>
    <property type="match status" value="1"/>
</dbReference>
<gene>
    <name evidence="2" type="ORF">SAMN04487966_1157</name>
</gene>
<organism evidence="2 3">
    <name type="scientific">Micrococcus terreus</name>
    <dbReference type="NCBI Taxonomy" id="574650"/>
    <lineage>
        <taxon>Bacteria</taxon>
        <taxon>Bacillati</taxon>
        <taxon>Actinomycetota</taxon>
        <taxon>Actinomycetes</taxon>
        <taxon>Micrococcales</taxon>
        <taxon>Micrococcaceae</taxon>
        <taxon>Micrococcus</taxon>
    </lineage>
</organism>
<reference evidence="2 3" key="1">
    <citation type="submission" date="2016-10" db="EMBL/GenBank/DDBJ databases">
        <authorList>
            <person name="de Groot N.N."/>
        </authorList>
    </citation>
    <scope>NUCLEOTIDE SEQUENCE [LARGE SCALE GENOMIC DNA]</scope>
    <source>
        <strain evidence="2 3">CGMCC 1.7054</strain>
    </source>
</reference>
<accession>A0A1I7MSH7</accession>
<dbReference type="GO" id="GO:0003677">
    <property type="term" value="F:DNA binding"/>
    <property type="evidence" value="ECO:0007669"/>
    <property type="project" value="InterPro"/>
</dbReference>
<name>A0A1I7MSH7_9MICC</name>
<evidence type="ECO:0000313" key="3">
    <source>
        <dbReference type="Proteomes" id="UP000198881"/>
    </source>
</evidence>
<dbReference type="EMBL" id="FPCG01000015">
    <property type="protein sequence ID" value="SFV24880.1"/>
    <property type="molecule type" value="Genomic_DNA"/>
</dbReference>
<dbReference type="RefSeq" id="WP_177227965.1">
    <property type="nucleotide sequence ID" value="NZ_FPCG01000015.1"/>
</dbReference>
<dbReference type="InterPro" id="IPR010093">
    <property type="entry name" value="SinI_DNA-bd"/>
</dbReference>
<sequence>MAQPACSPEPIRTNHQPTLPAAAPISDALLSRCPSVLTPDEVAALTGCTVPAVLQWISSHALPAIKIGSSTALVLRRDLHIFITKHFLAP</sequence>
<evidence type="ECO:0000259" key="1">
    <source>
        <dbReference type="Pfam" id="PF12728"/>
    </source>
</evidence>
<keyword evidence="3" id="KW-1185">Reference proteome</keyword>
<dbReference type="InterPro" id="IPR041657">
    <property type="entry name" value="HTH_17"/>
</dbReference>